<comment type="caution">
    <text evidence="3">The sequence shown here is derived from an EMBL/GenBank/DDBJ whole genome shotgun (WGS) entry which is preliminary data.</text>
</comment>
<sequence>MKCLLVSALVVCALISGSAMAQTREHPLRPEARHEQLAHGPQQENKEKPRQRREHRKHREHRHLHREQHEKRKQ</sequence>
<gene>
    <name evidence="3" type="ORF">HY221_02125</name>
</gene>
<feature type="compositionally biased region" description="Basic and acidic residues" evidence="1">
    <location>
        <begin position="23"/>
        <end position="37"/>
    </location>
</feature>
<feature type="region of interest" description="Disordered" evidence="1">
    <location>
        <begin position="20"/>
        <end position="74"/>
    </location>
</feature>
<evidence type="ECO:0000313" key="4">
    <source>
        <dbReference type="Proteomes" id="UP000753196"/>
    </source>
</evidence>
<feature type="signal peptide" evidence="2">
    <location>
        <begin position="1"/>
        <end position="21"/>
    </location>
</feature>
<protein>
    <submittedName>
        <fullName evidence="3">Uncharacterized protein</fullName>
    </submittedName>
</protein>
<accession>A0A932VR30</accession>
<keyword evidence="2" id="KW-0732">Signal</keyword>
<evidence type="ECO:0000256" key="2">
    <source>
        <dbReference type="SAM" id="SignalP"/>
    </source>
</evidence>
<proteinExistence type="predicted"/>
<dbReference type="AlphaFoldDB" id="A0A932VR30"/>
<feature type="compositionally biased region" description="Basic residues" evidence="1">
    <location>
        <begin position="49"/>
        <end position="66"/>
    </location>
</feature>
<evidence type="ECO:0000313" key="3">
    <source>
        <dbReference type="EMBL" id="MBI3631110.1"/>
    </source>
</evidence>
<evidence type="ECO:0000256" key="1">
    <source>
        <dbReference type="SAM" id="MobiDB-lite"/>
    </source>
</evidence>
<dbReference type="EMBL" id="JACQCR010000048">
    <property type="protein sequence ID" value="MBI3631110.1"/>
    <property type="molecule type" value="Genomic_DNA"/>
</dbReference>
<feature type="chain" id="PRO_5037070128" evidence="2">
    <location>
        <begin position="22"/>
        <end position="74"/>
    </location>
</feature>
<reference evidence="3" key="1">
    <citation type="submission" date="2020-07" db="EMBL/GenBank/DDBJ databases">
        <title>Huge and variable diversity of episymbiotic CPR bacteria and DPANN archaea in groundwater ecosystems.</title>
        <authorList>
            <person name="He C.Y."/>
            <person name="Keren R."/>
            <person name="Whittaker M."/>
            <person name="Farag I.F."/>
            <person name="Doudna J."/>
            <person name="Cate J.H.D."/>
            <person name="Banfield J.F."/>
        </authorList>
    </citation>
    <scope>NUCLEOTIDE SEQUENCE</scope>
    <source>
        <strain evidence="3">NC_groundwater_973_Pr1_S-0.2um_54_13</strain>
    </source>
</reference>
<organism evidence="3 4">
    <name type="scientific">Candidatus Sungiibacteriota bacterium</name>
    <dbReference type="NCBI Taxonomy" id="2750080"/>
    <lineage>
        <taxon>Bacteria</taxon>
        <taxon>Candidatus Sungiibacteriota</taxon>
    </lineage>
</organism>
<dbReference type="Proteomes" id="UP000753196">
    <property type="component" value="Unassembled WGS sequence"/>
</dbReference>
<name>A0A932VR30_9BACT</name>